<dbReference type="Pfam" id="PF13891">
    <property type="entry name" value="zf-C3HC3H_KANSL2"/>
    <property type="match status" value="2"/>
</dbReference>
<evidence type="ECO:0000256" key="9">
    <source>
        <dbReference type="ARBA" id="ARBA00023242"/>
    </source>
</evidence>
<feature type="compositionally biased region" description="Basic and acidic residues" evidence="14">
    <location>
        <begin position="572"/>
        <end position="606"/>
    </location>
</feature>
<dbReference type="GO" id="GO:0006325">
    <property type="term" value="P:chromatin organization"/>
    <property type="evidence" value="ECO:0007669"/>
    <property type="project" value="UniProtKB-KW"/>
</dbReference>
<feature type="domain" description="KANL2-like probable zinc-finger" evidence="15">
    <location>
        <begin position="358"/>
        <end position="414"/>
    </location>
</feature>
<keyword evidence="4" id="KW-1017">Isopeptide bond</keyword>
<feature type="compositionally biased region" description="Acidic residues" evidence="14">
    <location>
        <begin position="562"/>
        <end position="571"/>
    </location>
</feature>
<reference evidence="16" key="1">
    <citation type="submission" date="2022-03" db="EMBL/GenBank/DDBJ databases">
        <authorList>
            <person name="Sayadi A."/>
        </authorList>
    </citation>
    <scope>NUCLEOTIDE SEQUENCE</scope>
</reference>
<dbReference type="GO" id="GO:0044545">
    <property type="term" value="C:NSL complex"/>
    <property type="evidence" value="ECO:0007669"/>
    <property type="project" value="TreeGrafter"/>
</dbReference>
<protein>
    <recommendedName>
        <fullName evidence="3">KAT8 regulatory NSL complex subunit 2</fullName>
    </recommendedName>
    <alternativeName>
        <fullName evidence="11">NSL complex protein NSL2</fullName>
    </alternativeName>
    <alternativeName>
        <fullName evidence="10">Non-specific lethal 2 homolog</fullName>
    </alternativeName>
</protein>
<comment type="subunit">
    <text evidence="13">Component of the NSL complex at least composed of KAT8/MOF, KANSL1, KANSL2, KANSL3, MCRS1, PHF20, OGT1/OGT, WDR5 and HCFC1.</text>
</comment>
<evidence type="ECO:0000313" key="16">
    <source>
        <dbReference type="EMBL" id="CAH1999791.1"/>
    </source>
</evidence>
<dbReference type="EMBL" id="CAKOFQ010007380">
    <property type="protein sequence ID" value="CAH1999791.1"/>
    <property type="molecule type" value="Genomic_DNA"/>
</dbReference>
<evidence type="ECO:0000256" key="7">
    <source>
        <dbReference type="ARBA" id="ARBA00022853"/>
    </source>
</evidence>
<keyword evidence="9" id="KW-0539">Nucleus</keyword>
<evidence type="ECO:0000259" key="15">
    <source>
        <dbReference type="Pfam" id="PF13891"/>
    </source>
</evidence>
<feature type="region of interest" description="Disordered" evidence="14">
    <location>
        <begin position="491"/>
        <end position="707"/>
    </location>
</feature>
<dbReference type="OrthoDB" id="677315at2759"/>
<evidence type="ECO:0000256" key="4">
    <source>
        <dbReference type="ARBA" id="ARBA00022499"/>
    </source>
</evidence>
<evidence type="ECO:0000256" key="12">
    <source>
        <dbReference type="ARBA" id="ARBA00093359"/>
    </source>
</evidence>
<evidence type="ECO:0000256" key="1">
    <source>
        <dbReference type="ARBA" id="ARBA00004123"/>
    </source>
</evidence>
<accession>A0A9P0LW82</accession>
<dbReference type="PANTHER" id="PTHR13453:SF1">
    <property type="entry name" value="KAT8 REGULATORY NSL COMPLEX SUBUNIT 2"/>
    <property type="match status" value="1"/>
</dbReference>
<name>A0A9P0LW82_ACAOB</name>
<evidence type="ECO:0000256" key="14">
    <source>
        <dbReference type="SAM" id="MobiDB-lite"/>
    </source>
</evidence>
<evidence type="ECO:0000256" key="13">
    <source>
        <dbReference type="ARBA" id="ARBA00093543"/>
    </source>
</evidence>
<evidence type="ECO:0000256" key="8">
    <source>
        <dbReference type="ARBA" id="ARBA00023128"/>
    </source>
</evidence>
<dbReference type="GO" id="GO:0005739">
    <property type="term" value="C:mitochondrion"/>
    <property type="evidence" value="ECO:0007669"/>
    <property type="project" value="UniProtKB-SubCell"/>
</dbReference>
<evidence type="ECO:0000256" key="2">
    <source>
        <dbReference type="ARBA" id="ARBA00004173"/>
    </source>
</evidence>
<feature type="compositionally biased region" description="Basic and acidic residues" evidence="14">
    <location>
        <begin position="544"/>
        <end position="561"/>
    </location>
</feature>
<evidence type="ECO:0000256" key="11">
    <source>
        <dbReference type="ARBA" id="ARBA00033378"/>
    </source>
</evidence>
<dbReference type="InterPro" id="IPR026316">
    <property type="entry name" value="NSL2"/>
</dbReference>
<comment type="subcellular location">
    <subcellularLocation>
        <location evidence="2">Mitochondrion</location>
    </subcellularLocation>
    <subcellularLocation>
        <location evidence="1">Nucleus</location>
    </subcellularLocation>
</comment>
<feature type="domain" description="KANL2-like probable zinc-finger" evidence="15">
    <location>
        <begin position="49"/>
        <end position="111"/>
    </location>
</feature>
<sequence>MADKPRRSTHALNHQNIFLTVVDLISTSSKISALRAEVENELMNKKQCCYQSYECTQLSVDGYKYCLKHILQDKCAPFKQCQYVYSSNGKRCYLPAPRTDKKDYGYCNEHALKATLARNKQNVKYPPPHTAEVLLNQLSHYIKKPRYRTTSSSAQYSEDDRASADDVSDIKVTKYQDVFADLDASQIYNEQCTEVLDFCSDSESDVEPSTLTTIWHDAQADSSDDESIDSESEDLLKHANVYTAEEICMISRDKLVRLQSLYVEQYRHLQYLLKERRRKYLHALKREKETCCNIYNQVRDNPKEQRLYKKLKALNNYHRLHGVDAILSKRLIDLRSKLVDGTVTKQQSTAKCLFTEGGVKCGEKPLPLTRHCKKHILEDANQVLFRACGKVNGDIECTTPVAAIFEDSTCPLHKDVPPLRSYSQVRKDSESDMDESGEAHMQYHSQFSENIKTEFMNYDIPPDIPKMETLPSMLFEESSQSIISDTNSQLNVTTNAPENNSQVDVTSDVPFDDSKDVDLEKVDSDGQTQEAEEKIDVMETNEENGEKREEPLEVMKCKEDDNTPEDEDDSQELPKTEDSVVEAEQQHEESEMEKLDIHVEKDATEEPKDDVEDAAEKQIEEGKEEMEVQMDEPEQALHEGMEVPAEPGEQKEGNNIASGIEEPGKEDEKEENESCTQVDSEMKPDEMTCTQVDSEMKPDGMTLEDTN</sequence>
<dbReference type="InterPro" id="IPR025927">
    <property type="entry name" value="Znf_KANL2-like"/>
</dbReference>
<evidence type="ECO:0000313" key="17">
    <source>
        <dbReference type="Proteomes" id="UP001152888"/>
    </source>
</evidence>
<dbReference type="GO" id="GO:0005634">
    <property type="term" value="C:nucleus"/>
    <property type="evidence" value="ECO:0007669"/>
    <property type="project" value="UniProtKB-SubCell"/>
</dbReference>
<evidence type="ECO:0000256" key="3">
    <source>
        <dbReference type="ARBA" id="ARBA00015508"/>
    </source>
</evidence>
<gene>
    <name evidence="16" type="ORF">ACAOBT_LOCUS25178</name>
</gene>
<dbReference type="Proteomes" id="UP001152888">
    <property type="component" value="Unassembled WGS sequence"/>
</dbReference>
<keyword evidence="8" id="KW-0496">Mitochondrion</keyword>
<feature type="compositionally biased region" description="Basic and acidic residues" evidence="14">
    <location>
        <begin position="512"/>
        <end position="524"/>
    </location>
</feature>
<comment type="caution">
    <text evidence="16">The sequence shown here is derived from an EMBL/GenBank/DDBJ whole genome shotgun (WGS) entry which is preliminary data.</text>
</comment>
<dbReference type="PANTHER" id="PTHR13453">
    <property type="entry name" value="KAT8 REGULATORY NSL COMPLEX SUBUNIT 2"/>
    <property type="match status" value="1"/>
</dbReference>
<keyword evidence="6" id="KW-0832">Ubl conjugation</keyword>
<keyword evidence="7" id="KW-0156">Chromatin regulator</keyword>
<keyword evidence="17" id="KW-1185">Reference proteome</keyword>
<proteinExistence type="predicted"/>
<organism evidence="16 17">
    <name type="scientific">Acanthoscelides obtectus</name>
    <name type="common">Bean weevil</name>
    <name type="synonym">Bruchus obtectus</name>
    <dbReference type="NCBI Taxonomy" id="200917"/>
    <lineage>
        <taxon>Eukaryota</taxon>
        <taxon>Metazoa</taxon>
        <taxon>Ecdysozoa</taxon>
        <taxon>Arthropoda</taxon>
        <taxon>Hexapoda</taxon>
        <taxon>Insecta</taxon>
        <taxon>Pterygota</taxon>
        <taxon>Neoptera</taxon>
        <taxon>Endopterygota</taxon>
        <taxon>Coleoptera</taxon>
        <taxon>Polyphaga</taxon>
        <taxon>Cucujiformia</taxon>
        <taxon>Chrysomeloidea</taxon>
        <taxon>Chrysomelidae</taxon>
        <taxon>Bruchinae</taxon>
        <taxon>Bruchini</taxon>
        <taxon>Acanthoscelides</taxon>
    </lineage>
</organism>
<comment type="function">
    <text evidence="12">Non-catalytic component of the NSL histone acetyltransferase complex, a multiprotein complex that mediates histone H4 acetylation at 'Lys-5'- and 'Lys-8' (H4K5ac and H4K8ac) at transcription start sites and promotes transcription initiation. Required for NSL complex stability and for transcription of intraciliary transport genes in both ciliated and non-ciliated cells by regulating histone H4 acetylation at 'Lys-5'- and 'Lys-12' (H4K5ac and H4K12ac). This is necessary for cilium assembly in ciliated cells and for organization of the microtubule cytoskeleton in non-ciliated cells. Required within the NSL complex to maintain nuclear architecture stability by promoting KAT8-mediated acetylation of lamin LMNA.</text>
</comment>
<dbReference type="AlphaFoldDB" id="A0A9P0LW82"/>
<feature type="compositionally biased region" description="Acidic residues" evidence="14">
    <location>
        <begin position="622"/>
        <end position="634"/>
    </location>
</feature>
<evidence type="ECO:0000256" key="6">
    <source>
        <dbReference type="ARBA" id="ARBA00022843"/>
    </source>
</evidence>
<evidence type="ECO:0000256" key="5">
    <source>
        <dbReference type="ARBA" id="ARBA00022553"/>
    </source>
</evidence>
<evidence type="ECO:0000256" key="10">
    <source>
        <dbReference type="ARBA" id="ARBA00032947"/>
    </source>
</evidence>
<keyword evidence="5" id="KW-0597">Phosphoprotein</keyword>
<feature type="compositionally biased region" description="Polar residues" evidence="14">
    <location>
        <begin position="491"/>
        <end position="505"/>
    </location>
</feature>